<sequence>MNLPVLAEAEPGSGVMRRRQAVVRPEWALDGVRLRDMVGEPGWVFVGEGVWEEAVLDPLESSVVTDGAWVDEDWRLRAYQTLLGRSPGQARWFPLGLVPLLGPGGEEPGPAVADPGQGSYLAVRVVPDGAGVRWSELRRVDLVSGSGRDGSWSPELGPNLLAASVPWTREELSAELLRAAQHRASALPTGVPGVPHVPDAQARDRSWVRAWDSDAYRLHRTARRNREDPTMRWQQPQRDAFQAECAAADPLRLGVGGQLVDRHSYEGCRADLEELLPFSAIMTGGTALLRDYFEQVWGFEPDAAGLRQVMQRLELVPRQLESWDEAPVDADDASQGGREGWGGRMRRWLRRPQRREGKN</sequence>
<dbReference type="EMBL" id="QQXL01000003">
    <property type="protein sequence ID" value="RKW70791.1"/>
    <property type="molecule type" value="Genomic_DNA"/>
</dbReference>
<evidence type="ECO:0000313" key="2">
    <source>
        <dbReference type="EMBL" id="RKW70791.1"/>
    </source>
</evidence>
<reference evidence="2 3" key="1">
    <citation type="submission" date="2018-07" db="EMBL/GenBank/DDBJ databases">
        <title>Arthrobacter sp. nov., isolated from raw cow's milk with high bacterial count.</title>
        <authorList>
            <person name="Hahne J."/>
            <person name="Isele D."/>
            <person name="Lipski A."/>
        </authorList>
    </citation>
    <scope>NUCLEOTIDE SEQUENCE [LARGE SCALE GENOMIC DNA]</scope>
    <source>
        <strain evidence="2 3">JZ R-183</strain>
    </source>
</reference>
<dbReference type="Proteomes" id="UP000273119">
    <property type="component" value="Unassembled WGS sequence"/>
</dbReference>
<name>A0A496PJW9_9MICC</name>
<dbReference type="AlphaFoldDB" id="A0A496PJW9"/>
<feature type="compositionally biased region" description="Basic residues" evidence="1">
    <location>
        <begin position="344"/>
        <end position="353"/>
    </location>
</feature>
<organism evidence="2 3">
    <name type="scientific">Galactobacter caseinivorans</name>
    <dbReference type="NCBI Taxonomy" id="2676123"/>
    <lineage>
        <taxon>Bacteria</taxon>
        <taxon>Bacillati</taxon>
        <taxon>Actinomycetota</taxon>
        <taxon>Actinomycetes</taxon>
        <taxon>Micrococcales</taxon>
        <taxon>Micrococcaceae</taxon>
        <taxon>Galactobacter</taxon>
    </lineage>
</organism>
<accession>A0A496PJW9</accession>
<evidence type="ECO:0000256" key="1">
    <source>
        <dbReference type="SAM" id="MobiDB-lite"/>
    </source>
</evidence>
<protein>
    <submittedName>
        <fullName evidence="2">Uncharacterized protein</fullName>
    </submittedName>
</protein>
<keyword evidence="3" id="KW-1185">Reference proteome</keyword>
<feature type="region of interest" description="Disordered" evidence="1">
    <location>
        <begin position="324"/>
        <end position="359"/>
    </location>
</feature>
<gene>
    <name evidence="2" type="ORF">DWQ67_06765</name>
</gene>
<evidence type="ECO:0000313" key="3">
    <source>
        <dbReference type="Proteomes" id="UP000273119"/>
    </source>
</evidence>
<comment type="caution">
    <text evidence="2">The sequence shown here is derived from an EMBL/GenBank/DDBJ whole genome shotgun (WGS) entry which is preliminary data.</text>
</comment>
<proteinExistence type="predicted"/>